<evidence type="ECO:0000256" key="10">
    <source>
        <dbReference type="ARBA" id="ARBA00047899"/>
    </source>
</evidence>
<protein>
    <recommendedName>
        <fullName evidence="3">non-specific serine/threonine protein kinase</fullName>
        <ecNumber evidence="3">2.7.11.1</ecNumber>
    </recommendedName>
</protein>
<dbReference type="CDD" id="cd14081">
    <property type="entry name" value="STKc_BRSK1_2"/>
    <property type="match status" value="1"/>
</dbReference>
<evidence type="ECO:0000313" key="15">
    <source>
        <dbReference type="EMBL" id="RDW27813.1"/>
    </source>
</evidence>
<feature type="compositionally biased region" description="Low complexity" evidence="13">
    <location>
        <begin position="673"/>
        <end position="689"/>
    </location>
</feature>
<dbReference type="InterPro" id="IPR031850">
    <property type="entry name" value="Fungal_KA1_dom"/>
</dbReference>
<evidence type="ECO:0000256" key="5">
    <source>
        <dbReference type="ARBA" id="ARBA00022553"/>
    </source>
</evidence>
<evidence type="ECO:0000256" key="12">
    <source>
        <dbReference type="PROSITE-ProRule" id="PRU10141"/>
    </source>
</evidence>
<feature type="compositionally biased region" description="Low complexity" evidence="13">
    <location>
        <begin position="168"/>
        <end position="184"/>
    </location>
</feature>
<evidence type="ECO:0000256" key="3">
    <source>
        <dbReference type="ARBA" id="ARBA00012513"/>
    </source>
</evidence>
<proteinExistence type="inferred from homology"/>
<feature type="region of interest" description="Disordered" evidence="13">
    <location>
        <begin position="168"/>
        <end position="218"/>
    </location>
</feature>
<dbReference type="EMBL" id="KZ857328">
    <property type="protein sequence ID" value="RDW27813.1"/>
    <property type="molecule type" value="Genomic_DNA"/>
</dbReference>
<dbReference type="PANTHER" id="PTHR24346:SF110">
    <property type="entry name" value="NON-SPECIFIC SERINE_THREONINE PROTEIN KINASE"/>
    <property type="match status" value="1"/>
</dbReference>
<keyword evidence="8" id="KW-0418">Kinase</keyword>
<feature type="binding site" evidence="12">
    <location>
        <position position="238"/>
    </location>
    <ligand>
        <name>ATP</name>
        <dbReference type="ChEBI" id="CHEBI:30616"/>
    </ligand>
</feature>
<feature type="compositionally biased region" description="Polar residues" evidence="13">
    <location>
        <begin position="825"/>
        <end position="839"/>
    </location>
</feature>
<organism evidence="15 16">
    <name type="scientific">Yarrowia lipolytica</name>
    <name type="common">Candida lipolytica</name>
    <dbReference type="NCBI Taxonomy" id="4952"/>
    <lineage>
        <taxon>Eukaryota</taxon>
        <taxon>Fungi</taxon>
        <taxon>Dikarya</taxon>
        <taxon>Ascomycota</taxon>
        <taxon>Saccharomycotina</taxon>
        <taxon>Dipodascomycetes</taxon>
        <taxon>Dipodascales</taxon>
        <taxon>Dipodascales incertae sedis</taxon>
        <taxon>Yarrowia</taxon>
    </lineage>
</organism>
<feature type="region of interest" description="Disordered" evidence="13">
    <location>
        <begin position="884"/>
        <end position="903"/>
    </location>
</feature>
<feature type="region of interest" description="Disordered" evidence="13">
    <location>
        <begin position="559"/>
        <end position="655"/>
    </location>
</feature>
<dbReference type="Gene3D" id="1.10.510.10">
    <property type="entry name" value="Transferase(Phosphotransferase) domain 1"/>
    <property type="match status" value="1"/>
</dbReference>
<dbReference type="InterPro" id="IPR008271">
    <property type="entry name" value="Ser/Thr_kinase_AS"/>
</dbReference>
<keyword evidence="4" id="KW-0723">Serine/threonine-protein kinase</keyword>
<feature type="region of interest" description="Disordered" evidence="13">
    <location>
        <begin position="673"/>
        <end position="732"/>
    </location>
</feature>
<dbReference type="PROSITE" id="PS00107">
    <property type="entry name" value="PROTEIN_KINASE_ATP"/>
    <property type="match status" value="1"/>
</dbReference>
<feature type="compositionally biased region" description="Low complexity" evidence="13">
    <location>
        <begin position="597"/>
        <end position="606"/>
    </location>
</feature>
<feature type="compositionally biased region" description="Low complexity" evidence="13">
    <location>
        <begin position="1200"/>
        <end position="1221"/>
    </location>
</feature>
<evidence type="ECO:0000256" key="9">
    <source>
        <dbReference type="ARBA" id="ARBA00022840"/>
    </source>
</evidence>
<dbReference type="Gene3D" id="3.30.310.220">
    <property type="entry name" value="Fungal kinase associated-1 domain"/>
    <property type="match status" value="1"/>
</dbReference>
<feature type="compositionally biased region" description="Low complexity" evidence="13">
    <location>
        <begin position="1066"/>
        <end position="1089"/>
    </location>
</feature>
<evidence type="ECO:0000256" key="8">
    <source>
        <dbReference type="ARBA" id="ARBA00022777"/>
    </source>
</evidence>
<feature type="domain" description="Protein kinase" evidence="14">
    <location>
        <begin position="209"/>
        <end position="472"/>
    </location>
</feature>
<evidence type="ECO:0000256" key="1">
    <source>
        <dbReference type="ARBA" id="ARBA00004266"/>
    </source>
</evidence>
<feature type="region of interest" description="Disordered" evidence="13">
    <location>
        <begin position="998"/>
        <end position="1091"/>
    </location>
</feature>
<feature type="compositionally biased region" description="Basic residues" evidence="13">
    <location>
        <begin position="607"/>
        <end position="621"/>
    </location>
</feature>
<keyword evidence="9 12" id="KW-0067">ATP-binding</keyword>
<feature type="compositionally biased region" description="Polar residues" evidence="13">
    <location>
        <begin position="622"/>
        <end position="647"/>
    </location>
</feature>
<sequence length="1348" mass="149141">MYKYKYKCKFPNKASSSVYQHIISRQPPNIPPLRLRFPPLVLVPPTQDSTAPLHLVKFMLHQLTARHLDCTTWTTFKVYHSSRTTVNISHNGLHDNHCEHHVTGDKVADLRLAACGRSSTTDTQATMHNPAAVAAASRAYPTDPMVQQIQQQYEAQQNYNYNAQAQNTQNTQNTQTQTPGQTTTDPTTKRLSQTSTSSNKKTKTHIGPWRLGRTLGRGSSGRVRLARHSHTGQLAAVKIVPKAVVADAVNAANGEEHGATGLPYGIEREVIIMKLIEHANVMALYDVWENKGELYLVLEYIEGGELFDYLIKKGRLEEYEAASYFLQIINGVDYCHRFNICHRDLKPENLLLDKNRNIKIADFGMAALETDRMLETSCGSPHYASPEIVAGKTYHGAPSDIWSCGIILFALLTGHLPFDDDNIRRLLLKVQTGKFNMPSELSPYAKDLIWRMLRTDPTTRITMDEIFQHPFVRKYSGGVTPTHIHAPSYEHVARPVASVQDIDIEILKNLQILWHGEDAEIIMQKLLSPDANPEKTFYCLLMKYRHDHAAAVAATAPPTLQQQQSLEMQPAMHKSHSHSSRKQHKRKTSHNSHRLGSRGSLVSVSSAHKRGVSFTHVKKRSQQSIRSMRGSASNSVVASPRKQTASAPVSAGTAPIPFNVNVPYTEAPATAPAAPTTAAATSTATRAPAQPLAPTQAVQSPPRQSQPVHQQPPTSRRAPISSAPSWLTRSPPASKDADFEAFLDSAFNKPVKTKKSYGSLLGSPVDARRHVTDPANTSIASRTAAGATAANTSKRAVTMAYNDEFEFERPMSLFDPREVGGDTGRAQQPSVSRAQTISHTHTHSRERVANAHSDTPNYLPMIFEEGDRFADAIEEEFHLNISDNTLSAPSTNHTTPMLGGDRKSSEWENLFDFTERGDQVVVGEDSLLDISFHRDNANEATPVAPAATHVGRESTELYKDLQFPEIPVVDRDETAVESMPRTQSKMKISGQMQTDNFMKRPSSINLNGHLSQSNLSRQTTSASQRRPLVSRDMNTHAASPREAAKPVRQLQAAAELHERRPVEVLQKQQPQQQQQHHHQQQQQTQHQLQPAPVFREKPVVSAPRRPAPAPPVQSVADTMVPPMHQQQQNNSQFTIPAPVQTQPPQSKSSRTKSFIRRFGFAPKREAPAAPTSKVTMIQSSDYGAAPGVNANAHMNAQKDPAAPAAHAAAHAAHTSGTAPATGDPWNVTQSWFMKMFSRPNVAPRQPPQTLYSTLTSQQLEDEIVALLASWRKYGISNLSVSHSSIKCQISSRNALKIKSAKLHIDIGPLKHTNSFAHFFHDRGSQGSFTQLYDQIKAHLVSQGLLINN</sequence>
<dbReference type="InterPro" id="IPR017441">
    <property type="entry name" value="Protein_kinase_ATP_BS"/>
</dbReference>
<dbReference type="GO" id="GO:0004674">
    <property type="term" value="F:protein serine/threonine kinase activity"/>
    <property type="evidence" value="ECO:0007669"/>
    <property type="project" value="UniProtKB-KW"/>
</dbReference>
<comment type="similarity">
    <text evidence="2">Belongs to the protein kinase superfamily. CAMK Ser/Thr protein kinase family. NIM1 subfamily.</text>
</comment>
<reference evidence="15 16" key="1">
    <citation type="submission" date="2018-07" db="EMBL/GenBank/DDBJ databases">
        <title>Draft Genome Assemblies for Five Robust Yarrowia lipolytica Strains Exhibiting High Lipid Production and Pentose Sugar Utilization and Sugar Alcohol Secretion from Undetoxified Lignocellulosic Biomass Hydrolysates.</title>
        <authorList>
            <consortium name="DOE Joint Genome Institute"/>
            <person name="Walker C."/>
            <person name="Ryu S."/>
            <person name="Na H."/>
            <person name="Zane M."/>
            <person name="LaButti K."/>
            <person name="Lipzen A."/>
            <person name="Haridas S."/>
            <person name="Barry K."/>
            <person name="Grigoriev I.V."/>
            <person name="Quarterman J."/>
            <person name="Slininger P."/>
            <person name="Dien B."/>
            <person name="Trinh C.T."/>
        </authorList>
    </citation>
    <scope>NUCLEOTIDE SEQUENCE [LARGE SCALE GENOMIC DNA]</scope>
    <source>
        <strain evidence="15 16">YB392</strain>
    </source>
</reference>
<evidence type="ECO:0000256" key="7">
    <source>
        <dbReference type="ARBA" id="ARBA00022741"/>
    </source>
</evidence>
<dbReference type="GO" id="GO:0035556">
    <property type="term" value="P:intracellular signal transduction"/>
    <property type="evidence" value="ECO:0007669"/>
    <property type="project" value="TreeGrafter"/>
</dbReference>
<evidence type="ECO:0000313" key="16">
    <source>
        <dbReference type="Proteomes" id="UP000256601"/>
    </source>
</evidence>
<dbReference type="InterPro" id="IPR043024">
    <property type="entry name" value="KA1_sf_fungal"/>
</dbReference>
<name>A0A371CC12_YARLL</name>
<comment type="subcellular location">
    <subcellularLocation>
        <location evidence="1">Bud neck</location>
    </subcellularLocation>
</comment>
<feature type="region of interest" description="Disordered" evidence="13">
    <location>
        <begin position="820"/>
        <end position="843"/>
    </location>
</feature>
<feature type="compositionally biased region" description="Polar residues" evidence="13">
    <location>
        <begin position="998"/>
        <end position="1024"/>
    </location>
</feature>
<feature type="compositionally biased region" description="Basic residues" evidence="13">
    <location>
        <begin position="573"/>
        <end position="596"/>
    </location>
</feature>
<keyword evidence="6" id="KW-0808">Transferase</keyword>
<dbReference type="VEuPathDB" id="FungiDB:YALI0_E06519g"/>
<dbReference type="PROSITE" id="PS00108">
    <property type="entry name" value="PROTEIN_KINASE_ST"/>
    <property type="match status" value="1"/>
</dbReference>
<accession>A0A371CC12</accession>
<feature type="compositionally biased region" description="Polar residues" evidence="13">
    <location>
        <begin position="884"/>
        <end position="895"/>
    </location>
</feature>
<evidence type="ECO:0000256" key="4">
    <source>
        <dbReference type="ARBA" id="ARBA00022527"/>
    </source>
</evidence>
<evidence type="ECO:0000256" key="11">
    <source>
        <dbReference type="ARBA" id="ARBA00048679"/>
    </source>
</evidence>
<feature type="region of interest" description="Disordered" evidence="13">
    <location>
        <begin position="1199"/>
        <end position="1222"/>
    </location>
</feature>
<dbReference type="Pfam" id="PF16797">
    <property type="entry name" value="Fungal_KA1"/>
    <property type="match status" value="1"/>
</dbReference>
<dbReference type="CDD" id="cd12194">
    <property type="entry name" value="Kcc4p_like_C"/>
    <property type="match status" value="1"/>
</dbReference>
<evidence type="ECO:0000256" key="13">
    <source>
        <dbReference type="SAM" id="MobiDB-lite"/>
    </source>
</evidence>
<dbReference type="SUPFAM" id="SSF56112">
    <property type="entry name" value="Protein kinase-like (PK-like)"/>
    <property type="match status" value="1"/>
</dbReference>
<comment type="catalytic activity">
    <reaction evidence="11">
        <text>L-seryl-[protein] + ATP = O-phospho-L-seryl-[protein] + ADP + H(+)</text>
        <dbReference type="Rhea" id="RHEA:17989"/>
        <dbReference type="Rhea" id="RHEA-COMP:9863"/>
        <dbReference type="Rhea" id="RHEA-COMP:11604"/>
        <dbReference type="ChEBI" id="CHEBI:15378"/>
        <dbReference type="ChEBI" id="CHEBI:29999"/>
        <dbReference type="ChEBI" id="CHEBI:30616"/>
        <dbReference type="ChEBI" id="CHEBI:83421"/>
        <dbReference type="ChEBI" id="CHEBI:456216"/>
        <dbReference type="EC" id="2.7.11.1"/>
    </reaction>
</comment>
<evidence type="ECO:0000259" key="14">
    <source>
        <dbReference type="PROSITE" id="PS50011"/>
    </source>
</evidence>
<dbReference type="Proteomes" id="UP000256601">
    <property type="component" value="Unassembled WGS sequence"/>
</dbReference>
<dbReference type="PANTHER" id="PTHR24346">
    <property type="entry name" value="MAP/MICROTUBULE AFFINITY-REGULATING KINASE"/>
    <property type="match status" value="1"/>
</dbReference>
<dbReference type="GO" id="GO:0005940">
    <property type="term" value="C:septin ring"/>
    <property type="evidence" value="ECO:0007669"/>
    <property type="project" value="UniProtKB-ARBA"/>
</dbReference>
<dbReference type="VEuPathDB" id="FungiDB:YALI1_E07818g"/>
<keyword evidence="7 12" id="KW-0547">Nucleotide-binding</keyword>
<dbReference type="PROSITE" id="PS50011">
    <property type="entry name" value="PROTEIN_KINASE_DOM"/>
    <property type="match status" value="1"/>
</dbReference>
<comment type="catalytic activity">
    <reaction evidence="10">
        <text>L-threonyl-[protein] + ATP = O-phospho-L-threonyl-[protein] + ADP + H(+)</text>
        <dbReference type="Rhea" id="RHEA:46608"/>
        <dbReference type="Rhea" id="RHEA-COMP:11060"/>
        <dbReference type="Rhea" id="RHEA-COMP:11605"/>
        <dbReference type="ChEBI" id="CHEBI:15378"/>
        <dbReference type="ChEBI" id="CHEBI:30013"/>
        <dbReference type="ChEBI" id="CHEBI:30616"/>
        <dbReference type="ChEBI" id="CHEBI:61977"/>
        <dbReference type="ChEBI" id="CHEBI:456216"/>
        <dbReference type="EC" id="2.7.11.1"/>
    </reaction>
</comment>
<dbReference type="GO" id="GO:0005935">
    <property type="term" value="C:cellular bud neck"/>
    <property type="evidence" value="ECO:0007669"/>
    <property type="project" value="UniProtKB-SubCell"/>
</dbReference>
<dbReference type="SMART" id="SM00220">
    <property type="entry name" value="S_TKc"/>
    <property type="match status" value="1"/>
</dbReference>
<dbReference type="EC" id="2.7.11.1" evidence="3"/>
<keyword evidence="5" id="KW-0597">Phosphoprotein</keyword>
<dbReference type="InterPro" id="IPR011009">
    <property type="entry name" value="Kinase-like_dom_sf"/>
</dbReference>
<dbReference type="InterPro" id="IPR000719">
    <property type="entry name" value="Prot_kinase_dom"/>
</dbReference>
<dbReference type="GO" id="GO:0005524">
    <property type="term" value="F:ATP binding"/>
    <property type="evidence" value="ECO:0007669"/>
    <property type="project" value="UniProtKB-UniRule"/>
</dbReference>
<evidence type="ECO:0000256" key="2">
    <source>
        <dbReference type="ARBA" id="ARBA00010791"/>
    </source>
</evidence>
<evidence type="ECO:0000256" key="6">
    <source>
        <dbReference type="ARBA" id="ARBA00022679"/>
    </source>
</evidence>
<dbReference type="Pfam" id="PF00069">
    <property type="entry name" value="Pkinase"/>
    <property type="match status" value="1"/>
</dbReference>
<dbReference type="FunFam" id="1.10.510.10:FF:000394">
    <property type="entry name" value="Serine/threonine-protein kinase HSL1"/>
    <property type="match status" value="1"/>
</dbReference>
<gene>
    <name evidence="15" type="ORF">B0I71DRAFT_163184</name>
</gene>
<feature type="compositionally biased region" description="Polar residues" evidence="13">
    <location>
        <begin position="696"/>
        <end position="714"/>
    </location>
</feature>